<organism evidence="2 3">
    <name type="scientific">Clostridium scatologenes</name>
    <dbReference type="NCBI Taxonomy" id="1548"/>
    <lineage>
        <taxon>Bacteria</taxon>
        <taxon>Bacillati</taxon>
        <taxon>Bacillota</taxon>
        <taxon>Clostridia</taxon>
        <taxon>Eubacteriales</taxon>
        <taxon>Clostridiaceae</taxon>
        <taxon>Clostridium</taxon>
    </lineage>
</organism>
<dbReference type="EMBL" id="CP009933">
    <property type="protein sequence ID" value="AKA70878.1"/>
    <property type="molecule type" value="Genomic_DNA"/>
</dbReference>
<protein>
    <submittedName>
        <fullName evidence="2">Uncharacterized protein</fullName>
    </submittedName>
</protein>
<dbReference type="KEGG" id="csq:CSCA_3753"/>
<evidence type="ECO:0000313" key="3">
    <source>
        <dbReference type="Proteomes" id="UP000033115"/>
    </source>
</evidence>
<accession>A0A0E3M7L6</accession>
<name>A0A0E3M7L6_CLOSL</name>
<keyword evidence="1" id="KW-0812">Transmembrane</keyword>
<keyword evidence="1" id="KW-1133">Transmembrane helix</keyword>
<dbReference type="HOGENOM" id="CLU_3307545_0_0_9"/>
<feature type="transmembrane region" description="Helical" evidence="1">
    <location>
        <begin position="20"/>
        <end position="36"/>
    </location>
</feature>
<dbReference type="Proteomes" id="UP000033115">
    <property type="component" value="Chromosome"/>
</dbReference>
<proteinExistence type="predicted"/>
<evidence type="ECO:0000256" key="1">
    <source>
        <dbReference type="SAM" id="Phobius"/>
    </source>
</evidence>
<keyword evidence="3" id="KW-1185">Reference proteome</keyword>
<gene>
    <name evidence="2" type="ORF">CSCA_3753</name>
</gene>
<sequence>MLFAATDNLKYWYYQQCKKVIMLIELVVPISMAIVWEME</sequence>
<dbReference type="STRING" id="1548.CSCA_3753"/>
<keyword evidence="1" id="KW-0472">Membrane</keyword>
<dbReference type="AlphaFoldDB" id="A0A0E3M7L6"/>
<evidence type="ECO:0000313" key="2">
    <source>
        <dbReference type="EMBL" id="AKA70878.1"/>
    </source>
</evidence>
<reference evidence="2 3" key="1">
    <citation type="journal article" date="2015" name="J. Biotechnol.">
        <title>Complete genome sequence of a malodorant-producing acetogen, Clostridium scatologenes ATCC 25775(T).</title>
        <authorList>
            <person name="Zhu Z."/>
            <person name="Guo T."/>
            <person name="Zheng H."/>
            <person name="Song T."/>
            <person name="Ouyang P."/>
            <person name="Xie J."/>
        </authorList>
    </citation>
    <scope>NUCLEOTIDE SEQUENCE [LARGE SCALE GENOMIC DNA]</scope>
    <source>
        <strain evidence="2 3">ATCC 25775</strain>
    </source>
</reference>